<dbReference type="AlphaFoldDB" id="A0A9P8QC73"/>
<evidence type="ECO:0000313" key="2">
    <source>
        <dbReference type="EMBL" id="KAH3686847.1"/>
    </source>
</evidence>
<keyword evidence="1" id="KW-1133">Transmembrane helix</keyword>
<dbReference type="Proteomes" id="UP000774326">
    <property type="component" value="Unassembled WGS sequence"/>
</dbReference>
<evidence type="ECO:0000256" key="1">
    <source>
        <dbReference type="SAM" id="Phobius"/>
    </source>
</evidence>
<feature type="transmembrane region" description="Helical" evidence="1">
    <location>
        <begin position="34"/>
        <end position="52"/>
    </location>
</feature>
<sequence>MLCFKAFSLETVNSKKSEGLAAAKNRKIASQFKSIWSTSIFFALLMPVLLLAVLLESSWWSCIGVLPFNLASSNVRLLTDFSLEIKAMALMTAWPFSGSGWTEW</sequence>
<comment type="caution">
    <text evidence="2">The sequence shown here is derived from an EMBL/GenBank/DDBJ whole genome shotgun (WGS) entry which is preliminary data.</text>
</comment>
<keyword evidence="3" id="KW-1185">Reference proteome</keyword>
<accession>A0A9P8QC73</accession>
<reference evidence="2" key="1">
    <citation type="journal article" date="2021" name="Open Biol.">
        <title>Shared evolutionary footprints suggest mitochondrial oxidative damage underlies multiple complex I losses in fungi.</title>
        <authorList>
            <person name="Schikora-Tamarit M.A."/>
            <person name="Marcet-Houben M."/>
            <person name="Nosek J."/>
            <person name="Gabaldon T."/>
        </authorList>
    </citation>
    <scope>NUCLEOTIDE SEQUENCE</scope>
    <source>
        <strain evidence="2">CBS2887</strain>
    </source>
</reference>
<reference evidence="2" key="2">
    <citation type="submission" date="2021-01" db="EMBL/GenBank/DDBJ databases">
        <authorList>
            <person name="Schikora-Tamarit M.A."/>
        </authorList>
    </citation>
    <scope>NUCLEOTIDE SEQUENCE</scope>
    <source>
        <strain evidence="2">CBS2887</strain>
    </source>
</reference>
<keyword evidence="1" id="KW-0812">Transmembrane</keyword>
<organism evidence="2 3">
    <name type="scientific">Wickerhamomyces pijperi</name>
    <name type="common">Yeast</name>
    <name type="synonym">Pichia pijperi</name>
    <dbReference type="NCBI Taxonomy" id="599730"/>
    <lineage>
        <taxon>Eukaryota</taxon>
        <taxon>Fungi</taxon>
        <taxon>Dikarya</taxon>
        <taxon>Ascomycota</taxon>
        <taxon>Saccharomycotina</taxon>
        <taxon>Saccharomycetes</taxon>
        <taxon>Phaffomycetales</taxon>
        <taxon>Wickerhamomycetaceae</taxon>
        <taxon>Wickerhamomyces</taxon>
    </lineage>
</organism>
<name>A0A9P8QC73_WICPI</name>
<protein>
    <submittedName>
        <fullName evidence="2">Uncharacterized protein</fullName>
    </submittedName>
</protein>
<evidence type="ECO:0000313" key="3">
    <source>
        <dbReference type="Proteomes" id="UP000774326"/>
    </source>
</evidence>
<proteinExistence type="predicted"/>
<keyword evidence="1" id="KW-0472">Membrane</keyword>
<dbReference type="EMBL" id="JAEUBG010001186">
    <property type="protein sequence ID" value="KAH3686847.1"/>
    <property type="molecule type" value="Genomic_DNA"/>
</dbReference>
<gene>
    <name evidence="2" type="ORF">WICPIJ_002174</name>
</gene>